<evidence type="ECO:0000313" key="1">
    <source>
        <dbReference type="EMBL" id="SFE95773.1"/>
    </source>
</evidence>
<dbReference type="InterPro" id="IPR026349">
    <property type="entry name" value="CHP04255"/>
</dbReference>
<dbReference type="EMBL" id="FONY01000011">
    <property type="protein sequence ID" value="SFE95773.1"/>
    <property type="molecule type" value="Genomic_DNA"/>
</dbReference>
<protein>
    <submittedName>
        <fullName evidence="1">TIGR04255 family protein</fullName>
    </submittedName>
</protein>
<gene>
    <name evidence="1" type="ORF">SAMN04488541_101110</name>
</gene>
<dbReference type="OrthoDB" id="128994at2"/>
<name>A0A1I2ESS7_9BACT</name>
<reference evidence="1 2" key="1">
    <citation type="submission" date="2016-10" db="EMBL/GenBank/DDBJ databases">
        <authorList>
            <person name="de Groot N.N."/>
        </authorList>
    </citation>
    <scope>NUCLEOTIDE SEQUENCE [LARGE SCALE GENOMIC DNA]</scope>
    <source>
        <strain>GEY</strain>
        <strain evidence="2">DSM 9560</strain>
    </source>
</reference>
<dbReference type="STRING" id="1003.SAMN04488541_101110"/>
<proteinExistence type="predicted"/>
<dbReference type="RefSeq" id="WP_143090841.1">
    <property type="nucleotide sequence ID" value="NZ_FONY01000011.1"/>
</dbReference>
<keyword evidence="2" id="KW-1185">Reference proteome</keyword>
<evidence type="ECO:0000313" key="2">
    <source>
        <dbReference type="Proteomes" id="UP000199513"/>
    </source>
</evidence>
<dbReference type="Proteomes" id="UP000199513">
    <property type="component" value="Unassembled WGS sequence"/>
</dbReference>
<organism evidence="1 2">
    <name type="scientific">Thermoflexibacter ruber</name>
    <dbReference type="NCBI Taxonomy" id="1003"/>
    <lineage>
        <taxon>Bacteria</taxon>
        <taxon>Pseudomonadati</taxon>
        <taxon>Bacteroidota</taxon>
        <taxon>Cytophagia</taxon>
        <taxon>Cytophagales</taxon>
        <taxon>Thermoflexibacteraceae</taxon>
        <taxon>Thermoflexibacter</taxon>
    </lineage>
</organism>
<dbReference type="NCBIfam" id="TIGR04255">
    <property type="entry name" value="sporadTIGR04255"/>
    <property type="match status" value="1"/>
</dbReference>
<dbReference type="AlphaFoldDB" id="A0A1I2ESS7"/>
<sequence>MENAPITVKKDKYYKNAPISEVIFGVTFSRGILGINNLIFDLITDFKDNYPIVYAQNPLFDEELQDFRLLTNLNLHQTGQAVYRLQNESEKRLIQLQHNKFFFNWVRKDNQSVGEYPGFTKLYNLFSNGYESIVKKFAKLLPDMEVDNYVKYYELHYQDRLNWQQYITDLSEIDKILKIRIPFMPNLNGGIYAPNNIFSKFTIPMPDQVGFSTITISTASSEQGEQLLVVECSIKGKKVEALSRKEWFLKARDMQLQLFDQLFQAEILQSWV</sequence>
<accession>A0A1I2ESS7</accession>